<proteinExistence type="inferred from homology"/>
<dbReference type="Gene3D" id="1.20.1730.10">
    <property type="entry name" value="Sodium/glucose cotransporter"/>
    <property type="match status" value="1"/>
</dbReference>
<feature type="transmembrane region" description="Helical" evidence="8">
    <location>
        <begin position="45"/>
        <end position="70"/>
    </location>
</feature>
<reference evidence="10" key="1">
    <citation type="journal article" date="2015" name="MBio">
        <title>Genome-Resolved Metagenomic Analysis Reveals Roles for Candidate Phyla and Other Microbial Community Members in Biogeochemical Transformations in Oil Reservoirs.</title>
        <authorList>
            <person name="Hu P."/>
            <person name="Tom L."/>
            <person name="Singh A."/>
            <person name="Thomas B.C."/>
            <person name="Baker B.J."/>
            <person name="Piceno Y.M."/>
            <person name="Andersen G.L."/>
            <person name="Banfield J.F."/>
        </authorList>
    </citation>
    <scope>NUCLEOTIDE SEQUENCE [LARGE SCALE GENOMIC DNA]</scope>
</reference>
<name>A0A101EK99_9EURY</name>
<dbReference type="PANTHER" id="PTHR48086">
    <property type="entry name" value="SODIUM/PROLINE SYMPORTER-RELATED"/>
    <property type="match status" value="1"/>
</dbReference>
<organism evidence="9 10">
    <name type="scientific">Thermococcus sibiricus</name>
    <dbReference type="NCBI Taxonomy" id="172049"/>
    <lineage>
        <taxon>Archaea</taxon>
        <taxon>Methanobacteriati</taxon>
        <taxon>Methanobacteriota</taxon>
        <taxon>Thermococci</taxon>
        <taxon>Thermococcales</taxon>
        <taxon>Thermococcaceae</taxon>
        <taxon>Thermococcus</taxon>
    </lineage>
</organism>
<evidence type="ECO:0000256" key="7">
    <source>
        <dbReference type="RuleBase" id="RU362091"/>
    </source>
</evidence>
<evidence type="ECO:0000256" key="5">
    <source>
        <dbReference type="ARBA" id="ARBA00022989"/>
    </source>
</evidence>
<keyword evidence="4 8" id="KW-0812">Transmembrane</keyword>
<dbReference type="PANTHER" id="PTHR48086:SF8">
    <property type="entry name" value="MONOCARBOXYLIC ACID PERMEASE"/>
    <property type="match status" value="1"/>
</dbReference>
<feature type="transmembrane region" description="Helical" evidence="8">
    <location>
        <begin position="76"/>
        <end position="97"/>
    </location>
</feature>
<evidence type="ECO:0000313" key="10">
    <source>
        <dbReference type="Proteomes" id="UP000053911"/>
    </source>
</evidence>
<dbReference type="RefSeq" id="WP_283217973.1">
    <property type="nucleotide sequence ID" value="NZ_LGFD01000072.1"/>
</dbReference>
<evidence type="ECO:0000256" key="6">
    <source>
        <dbReference type="ARBA" id="ARBA00023136"/>
    </source>
</evidence>
<comment type="subcellular location">
    <subcellularLocation>
        <location evidence="1">Membrane</location>
        <topology evidence="1">Multi-pass membrane protein</topology>
    </subcellularLocation>
</comment>
<gene>
    <name evidence="9" type="ORF">XD54_1981</name>
</gene>
<feature type="transmembrane region" description="Helical" evidence="8">
    <location>
        <begin position="161"/>
        <end position="179"/>
    </location>
</feature>
<feature type="transmembrane region" description="Helical" evidence="8">
    <location>
        <begin position="237"/>
        <end position="258"/>
    </location>
</feature>
<evidence type="ECO:0000256" key="4">
    <source>
        <dbReference type="ARBA" id="ARBA00022692"/>
    </source>
</evidence>
<dbReference type="Proteomes" id="UP000053911">
    <property type="component" value="Unassembled WGS sequence"/>
</dbReference>
<keyword evidence="3" id="KW-0813">Transport</keyword>
<evidence type="ECO:0000256" key="3">
    <source>
        <dbReference type="ARBA" id="ARBA00022448"/>
    </source>
</evidence>
<dbReference type="CDD" id="cd10322">
    <property type="entry name" value="SLC5sbd"/>
    <property type="match status" value="1"/>
</dbReference>
<keyword evidence="6 8" id="KW-0472">Membrane</keyword>
<dbReference type="InterPro" id="IPR001734">
    <property type="entry name" value="Na/solute_symporter"/>
</dbReference>
<dbReference type="EMBL" id="LGFD01000072">
    <property type="protein sequence ID" value="KUK16727.1"/>
    <property type="molecule type" value="Genomic_DNA"/>
</dbReference>
<feature type="transmembrane region" description="Helical" evidence="8">
    <location>
        <begin position="368"/>
        <end position="386"/>
    </location>
</feature>
<dbReference type="InterPro" id="IPR038377">
    <property type="entry name" value="Na/Glc_symporter_sf"/>
</dbReference>
<dbReference type="GO" id="GO:0005886">
    <property type="term" value="C:plasma membrane"/>
    <property type="evidence" value="ECO:0007669"/>
    <property type="project" value="TreeGrafter"/>
</dbReference>
<evidence type="ECO:0000256" key="1">
    <source>
        <dbReference type="ARBA" id="ARBA00004141"/>
    </source>
</evidence>
<keyword evidence="5 8" id="KW-1133">Transmembrane helix</keyword>
<feature type="transmembrane region" description="Helical" evidence="8">
    <location>
        <begin position="191"/>
        <end position="211"/>
    </location>
</feature>
<dbReference type="InterPro" id="IPR050277">
    <property type="entry name" value="Sodium:Solute_Symporter"/>
</dbReference>
<feature type="transmembrane region" description="Helical" evidence="8">
    <location>
        <begin position="122"/>
        <end position="149"/>
    </location>
</feature>
<dbReference type="PROSITE" id="PS50283">
    <property type="entry name" value="NA_SOLUT_SYMP_3"/>
    <property type="match status" value="1"/>
</dbReference>
<dbReference type="AlphaFoldDB" id="A0A101EK99"/>
<evidence type="ECO:0000256" key="2">
    <source>
        <dbReference type="ARBA" id="ARBA00006434"/>
    </source>
</evidence>
<protein>
    <submittedName>
        <fullName evidence="9">Na+/solute symporter</fullName>
    </submittedName>
</protein>
<dbReference type="PATRIC" id="fig|172049.5.peg.218"/>
<feature type="transmembrane region" description="Helical" evidence="8">
    <location>
        <begin position="423"/>
        <end position="441"/>
    </location>
</feature>
<comment type="similarity">
    <text evidence="2 7">Belongs to the sodium:solute symporter (SSF) (TC 2.A.21) family.</text>
</comment>
<sequence>MAEGTIALLIIFGWILLTTIVAIIPGIRKKLSLDEWFVAGRSLGLVVIFFAVAAEIYSGFAFLGLAGWAYNFGVPILYALAYFVTAYSTGFVITPYYNKLARKLNLLTQPDFFVERYESRMLGALVAIIGIIFFVPYIQLQIGATGIIIELASYGAITRNIAMVVAFLLVAFYIFIGGFKGIAWTNVLQGIIMWIIAISLVSVPFKVFGGIEPMFKQLEQVSPQHLTLPGAAGAHPIAWYMSTLLLTTLGFWMFPHLVMRAYAAKDEKTIMKTNAWMAWYSLLAFPIVLIGLGAVLLYPNLKNPDWAVMWTARDLFSPWMVGLIGAGGAAAAISTGSGLIHATASLFSRNMIQRGLVPGLSDEKTANLAKIVAVLVTIIALLLQLYAPTLLVSLLLMSYSGIIQFLPGILLGLKWRKVTKIGVASGLIIGVLVVVLTTFVWTNPLGIHAGIWGVIVNFIVTIIVSTFTIPASEETVKKFIEALSD</sequence>
<comment type="caution">
    <text evidence="9">The sequence shown here is derived from an EMBL/GenBank/DDBJ whole genome shotgun (WGS) entry which is preliminary data.</text>
</comment>
<evidence type="ECO:0000313" key="9">
    <source>
        <dbReference type="EMBL" id="KUK16727.1"/>
    </source>
</evidence>
<accession>A0A101EK99</accession>
<feature type="transmembrane region" description="Helical" evidence="8">
    <location>
        <begin position="447"/>
        <end position="469"/>
    </location>
</feature>
<dbReference type="Pfam" id="PF00474">
    <property type="entry name" value="SSF"/>
    <property type="match status" value="1"/>
</dbReference>
<dbReference type="GO" id="GO:0022857">
    <property type="term" value="F:transmembrane transporter activity"/>
    <property type="evidence" value="ECO:0007669"/>
    <property type="project" value="InterPro"/>
</dbReference>
<feature type="transmembrane region" description="Helical" evidence="8">
    <location>
        <begin position="392"/>
        <end position="411"/>
    </location>
</feature>
<evidence type="ECO:0000256" key="8">
    <source>
        <dbReference type="SAM" id="Phobius"/>
    </source>
</evidence>
<feature type="transmembrane region" description="Helical" evidence="8">
    <location>
        <begin position="319"/>
        <end position="347"/>
    </location>
</feature>
<feature type="transmembrane region" description="Helical" evidence="8">
    <location>
        <begin position="279"/>
        <end position="299"/>
    </location>
</feature>
<feature type="transmembrane region" description="Helical" evidence="8">
    <location>
        <begin position="6"/>
        <end position="24"/>
    </location>
</feature>